<reference evidence="2 3" key="1">
    <citation type="journal article" date="2015" name="Nature">
        <title>rRNA introns, odd ribosomes, and small enigmatic genomes across a large radiation of phyla.</title>
        <authorList>
            <person name="Brown C.T."/>
            <person name="Hug L.A."/>
            <person name="Thomas B.C."/>
            <person name="Sharon I."/>
            <person name="Castelle C.J."/>
            <person name="Singh A."/>
            <person name="Wilkins M.J."/>
            <person name="Williams K.H."/>
            <person name="Banfield J.F."/>
        </authorList>
    </citation>
    <scope>NUCLEOTIDE SEQUENCE [LARGE SCALE GENOMIC DNA]</scope>
</reference>
<accession>A0A0G0WPG6</accession>
<name>A0A0G0WPG6_9BACT</name>
<feature type="region of interest" description="Disordered" evidence="1">
    <location>
        <begin position="116"/>
        <end position="150"/>
    </location>
</feature>
<dbReference type="Proteomes" id="UP000034753">
    <property type="component" value="Unassembled WGS sequence"/>
</dbReference>
<dbReference type="EMBL" id="LCBN01000010">
    <property type="protein sequence ID" value="KKS13992.1"/>
    <property type="molecule type" value="Genomic_DNA"/>
</dbReference>
<dbReference type="AlphaFoldDB" id="A0A0G0WPG6"/>
<evidence type="ECO:0000256" key="1">
    <source>
        <dbReference type="SAM" id="MobiDB-lite"/>
    </source>
</evidence>
<protein>
    <submittedName>
        <fullName evidence="2">Uncharacterized protein</fullName>
    </submittedName>
</protein>
<comment type="caution">
    <text evidence="2">The sequence shown here is derived from an EMBL/GenBank/DDBJ whole genome shotgun (WGS) entry which is preliminary data.</text>
</comment>
<organism evidence="2 3">
    <name type="scientific">Candidatus Daviesbacteria bacterium GW2011_GWB1_41_5</name>
    <dbReference type="NCBI Taxonomy" id="1618429"/>
    <lineage>
        <taxon>Bacteria</taxon>
        <taxon>Candidatus Daviesiibacteriota</taxon>
    </lineage>
</organism>
<proteinExistence type="predicted"/>
<gene>
    <name evidence="2" type="ORF">UU67_C0010G0004</name>
</gene>
<evidence type="ECO:0000313" key="2">
    <source>
        <dbReference type="EMBL" id="KKS13992.1"/>
    </source>
</evidence>
<sequence>MVSMFFRGETSASFFGSGVGLVASWDTPKIEDGSFALSGVGVKGVVGTGVLLVDLAGVGVLIGVGVFVAGTGVGGIGVSVGVGGTGVSVGGIEVGVLGTGVRVGVGATVGDELLEEPLEGVEKSTQDPVSSEFLPADCPVDGTETSPDDP</sequence>
<evidence type="ECO:0000313" key="3">
    <source>
        <dbReference type="Proteomes" id="UP000034753"/>
    </source>
</evidence>